<evidence type="ECO:0000256" key="2">
    <source>
        <dbReference type="ARBA" id="ARBA00004948"/>
    </source>
</evidence>
<comment type="subunit">
    <text evidence="4">Homodimer.</text>
</comment>
<comment type="function">
    <text evidence="1">Responsible for the formation of the pyrimidine heterocycle in the thiamine biosynthesis pathway. Catalyzes the formation of hydroxymethylpyrimidine phosphate (HMP-P) from histidine and pyridoxal phosphate (PLP). The protein uses PLP and the active site histidine to form HMP-P, generating an inactive enzyme. The enzyme can only undergo a single turnover, which suggests it is a suicide enzyme.</text>
</comment>
<evidence type="ECO:0000256" key="8">
    <source>
        <dbReference type="ARBA" id="ARBA00022977"/>
    </source>
</evidence>
<evidence type="ECO:0000256" key="7">
    <source>
        <dbReference type="ARBA" id="ARBA00022898"/>
    </source>
</evidence>
<comment type="similarity">
    <text evidence="3">Belongs to the NMT1/THI5 family.</text>
</comment>
<evidence type="ECO:0000256" key="10">
    <source>
        <dbReference type="ARBA" id="ARBA00033171"/>
    </source>
</evidence>
<evidence type="ECO:0000256" key="1">
    <source>
        <dbReference type="ARBA" id="ARBA00003469"/>
    </source>
</evidence>
<dbReference type="Gene3D" id="3.40.190.10">
    <property type="entry name" value="Periplasmic binding protein-like II"/>
    <property type="match status" value="2"/>
</dbReference>
<dbReference type="InterPro" id="IPR027939">
    <property type="entry name" value="NMT1/THI5"/>
</dbReference>
<accession>A0ABP9RRI4</accession>
<dbReference type="PANTHER" id="PTHR31528:SF1">
    <property type="entry name" value="4-AMINO-5-HYDROXYMETHYL-2-METHYLPYRIMIDINE PHOSPHATE SYNTHASE THI11-RELATED"/>
    <property type="match status" value="1"/>
</dbReference>
<reference evidence="14" key="1">
    <citation type="journal article" date="2019" name="Int. J. Syst. Evol. Microbiol.">
        <title>The Global Catalogue of Microorganisms (GCM) 10K type strain sequencing project: providing services to taxonomists for standard genome sequencing and annotation.</title>
        <authorList>
            <consortium name="The Broad Institute Genomics Platform"/>
            <consortium name="The Broad Institute Genome Sequencing Center for Infectious Disease"/>
            <person name="Wu L."/>
            <person name="Ma J."/>
        </authorList>
    </citation>
    <scope>NUCLEOTIDE SEQUENCE [LARGE SCALE GENOMIC DNA]</scope>
    <source>
        <strain evidence="14">JCM 18304</strain>
    </source>
</reference>
<keyword evidence="14" id="KW-1185">Reference proteome</keyword>
<dbReference type="Pfam" id="PF09084">
    <property type="entry name" value="NMT1"/>
    <property type="match status" value="1"/>
</dbReference>
<protein>
    <recommendedName>
        <fullName evidence="10">Thiamine pyrimidine synthase</fullName>
    </recommendedName>
</protein>
<sequence>MLCPIMIGVIVSDLTRDRRTAVTHAGSSKGQSSMQFFRARTLAAPVLAAALLVASAGCSSSKSDGTQSSGKMDKVTYVTAFGNFGRDSFVWEAKEKGYFKQAGIDVQVVPGNGADNGKDLATGKAQFAIIDFASAVLQMTKSKLDIRAVAAINQTSLMAFMALPGSSVKSPQDLAGKKIAIQPGGVEQTLFPSYAKLAGFDPSHVQFVTSSPATLPQELAQHQVDAISQFVVGVPTVETATKNQSLTVLPWSKYIGDLYGNTLFTSQSLIQKNPGLVTRFETALLKGLNDSLNDPAGAAKALQKNVPTANVANAEAELKLMKQYCQGPDGLGALDQSQVAKMVGILQASGAVSAQLTPDDLADFKLAPNADKQS</sequence>
<evidence type="ECO:0000256" key="6">
    <source>
        <dbReference type="ARBA" id="ARBA00022723"/>
    </source>
</evidence>
<evidence type="ECO:0000256" key="9">
    <source>
        <dbReference type="ARBA" id="ARBA00023004"/>
    </source>
</evidence>
<evidence type="ECO:0000256" key="11">
    <source>
        <dbReference type="ARBA" id="ARBA00048179"/>
    </source>
</evidence>
<keyword evidence="5" id="KW-0808">Transferase</keyword>
<feature type="domain" description="SsuA/THI5-like" evidence="12">
    <location>
        <begin position="93"/>
        <end position="298"/>
    </location>
</feature>
<keyword evidence="9" id="KW-0408">Iron</keyword>
<dbReference type="PANTHER" id="PTHR31528">
    <property type="entry name" value="4-AMINO-5-HYDROXYMETHYL-2-METHYLPYRIMIDINE PHOSPHATE SYNTHASE THI11-RELATED"/>
    <property type="match status" value="1"/>
</dbReference>
<comment type="caution">
    <text evidence="13">The sequence shown here is derived from an EMBL/GenBank/DDBJ whole genome shotgun (WGS) entry which is preliminary data.</text>
</comment>
<evidence type="ECO:0000313" key="14">
    <source>
        <dbReference type="Proteomes" id="UP001501570"/>
    </source>
</evidence>
<keyword evidence="7" id="KW-0663">Pyridoxal phosphate</keyword>
<organism evidence="13 14">
    <name type="scientific">Rugosimonospora acidiphila</name>
    <dbReference type="NCBI Taxonomy" id="556531"/>
    <lineage>
        <taxon>Bacteria</taxon>
        <taxon>Bacillati</taxon>
        <taxon>Actinomycetota</taxon>
        <taxon>Actinomycetes</taxon>
        <taxon>Micromonosporales</taxon>
        <taxon>Micromonosporaceae</taxon>
        <taxon>Rugosimonospora</taxon>
    </lineage>
</organism>
<dbReference type="EMBL" id="BAABJQ010000007">
    <property type="protein sequence ID" value="GAA5185621.1"/>
    <property type="molecule type" value="Genomic_DNA"/>
</dbReference>
<name>A0ABP9RRI4_9ACTN</name>
<dbReference type="InterPro" id="IPR015168">
    <property type="entry name" value="SsuA/THI5"/>
</dbReference>
<evidence type="ECO:0000256" key="5">
    <source>
        <dbReference type="ARBA" id="ARBA00022679"/>
    </source>
</evidence>
<proteinExistence type="inferred from homology"/>
<dbReference type="SUPFAM" id="SSF53850">
    <property type="entry name" value="Periplasmic binding protein-like II"/>
    <property type="match status" value="1"/>
</dbReference>
<evidence type="ECO:0000256" key="4">
    <source>
        <dbReference type="ARBA" id="ARBA00011738"/>
    </source>
</evidence>
<evidence type="ECO:0000256" key="3">
    <source>
        <dbReference type="ARBA" id="ARBA00009406"/>
    </source>
</evidence>
<dbReference type="Proteomes" id="UP001501570">
    <property type="component" value="Unassembled WGS sequence"/>
</dbReference>
<comment type="catalytic activity">
    <reaction evidence="11">
        <text>N(6)-(pyridoxal phosphate)-L-lysyl-[4-amino-5-hydroxymethyl-2-methylpyrimidine phosphate synthase] + L-histidyl-[4-amino-5-hydroxymethyl-2-methylpyrimidine phosphate synthase] + 2 Fe(3+) + 4 H2O = L-lysyl-[4-amino-5-hydroxymethyl-2-methylpyrimidine phosphate synthase] + (2S)-2-amino-5-hydroxy-4-oxopentanoyl-[4-amino-5-hydroxymethyl-2-methylpyrimidine phosphate synthase] + 4-amino-2-methyl-5-(phosphooxymethyl)pyrimidine + 3-oxopropanoate + 2 Fe(2+) + 2 H(+)</text>
        <dbReference type="Rhea" id="RHEA:65756"/>
        <dbReference type="Rhea" id="RHEA-COMP:16892"/>
        <dbReference type="Rhea" id="RHEA-COMP:16893"/>
        <dbReference type="Rhea" id="RHEA-COMP:16894"/>
        <dbReference type="Rhea" id="RHEA-COMP:16895"/>
        <dbReference type="ChEBI" id="CHEBI:15377"/>
        <dbReference type="ChEBI" id="CHEBI:15378"/>
        <dbReference type="ChEBI" id="CHEBI:29033"/>
        <dbReference type="ChEBI" id="CHEBI:29034"/>
        <dbReference type="ChEBI" id="CHEBI:29969"/>
        <dbReference type="ChEBI" id="CHEBI:29979"/>
        <dbReference type="ChEBI" id="CHEBI:33190"/>
        <dbReference type="ChEBI" id="CHEBI:58354"/>
        <dbReference type="ChEBI" id="CHEBI:143915"/>
        <dbReference type="ChEBI" id="CHEBI:157692"/>
    </reaction>
    <physiologicalReaction direction="left-to-right" evidence="11">
        <dbReference type="Rhea" id="RHEA:65757"/>
    </physiologicalReaction>
</comment>
<gene>
    <name evidence="13" type="ORF">GCM10023322_30020</name>
</gene>
<keyword evidence="6" id="KW-0479">Metal-binding</keyword>
<keyword evidence="8" id="KW-0784">Thiamine biosynthesis</keyword>
<evidence type="ECO:0000313" key="13">
    <source>
        <dbReference type="EMBL" id="GAA5185621.1"/>
    </source>
</evidence>
<comment type="pathway">
    <text evidence="2">Cofactor biosynthesis; thiamine diphosphate biosynthesis.</text>
</comment>
<evidence type="ECO:0000259" key="12">
    <source>
        <dbReference type="Pfam" id="PF09084"/>
    </source>
</evidence>